<proteinExistence type="inferred from homology"/>
<evidence type="ECO:0000313" key="7">
    <source>
        <dbReference type="Proteomes" id="UP001454036"/>
    </source>
</evidence>
<dbReference type="CDD" id="cd15796">
    <property type="entry name" value="CIF_like"/>
    <property type="match status" value="1"/>
</dbReference>
<dbReference type="NCBIfam" id="TIGR01614">
    <property type="entry name" value="PME_inhib"/>
    <property type="match status" value="1"/>
</dbReference>
<dbReference type="SMART" id="SM00856">
    <property type="entry name" value="PMEI"/>
    <property type="match status" value="1"/>
</dbReference>
<dbReference type="PANTHER" id="PTHR35357:SF8">
    <property type="entry name" value="OS01G0111000 PROTEIN"/>
    <property type="match status" value="1"/>
</dbReference>
<feature type="chain" id="PRO_5043495196" description="Pectinesterase inhibitor domain-containing protein" evidence="4">
    <location>
        <begin position="23"/>
        <end position="170"/>
    </location>
</feature>
<evidence type="ECO:0000256" key="4">
    <source>
        <dbReference type="SAM" id="SignalP"/>
    </source>
</evidence>
<accession>A0AAV3P1L6</accession>
<evidence type="ECO:0000256" key="2">
    <source>
        <dbReference type="ARBA" id="ARBA00023157"/>
    </source>
</evidence>
<organism evidence="6 7">
    <name type="scientific">Lithospermum erythrorhizon</name>
    <name type="common">Purple gromwell</name>
    <name type="synonym">Lithospermum officinale var. erythrorhizon</name>
    <dbReference type="NCBI Taxonomy" id="34254"/>
    <lineage>
        <taxon>Eukaryota</taxon>
        <taxon>Viridiplantae</taxon>
        <taxon>Streptophyta</taxon>
        <taxon>Embryophyta</taxon>
        <taxon>Tracheophyta</taxon>
        <taxon>Spermatophyta</taxon>
        <taxon>Magnoliopsida</taxon>
        <taxon>eudicotyledons</taxon>
        <taxon>Gunneridae</taxon>
        <taxon>Pentapetalae</taxon>
        <taxon>asterids</taxon>
        <taxon>lamiids</taxon>
        <taxon>Boraginales</taxon>
        <taxon>Boraginaceae</taxon>
        <taxon>Boraginoideae</taxon>
        <taxon>Lithospermeae</taxon>
        <taxon>Lithospermum</taxon>
    </lineage>
</organism>
<name>A0AAV3P1L6_LITER</name>
<dbReference type="Pfam" id="PF04043">
    <property type="entry name" value="PMEI"/>
    <property type="match status" value="1"/>
</dbReference>
<dbReference type="AlphaFoldDB" id="A0AAV3P1L6"/>
<keyword evidence="1 4" id="KW-0732">Signal</keyword>
<comment type="caution">
    <text evidence="6">The sequence shown here is derived from an EMBL/GenBank/DDBJ whole genome shotgun (WGS) entry which is preliminary data.</text>
</comment>
<keyword evidence="7" id="KW-1185">Reference proteome</keyword>
<dbReference type="InterPro" id="IPR035513">
    <property type="entry name" value="Invertase/methylesterase_inhib"/>
</dbReference>
<evidence type="ECO:0000313" key="6">
    <source>
        <dbReference type="EMBL" id="GAA0145246.1"/>
    </source>
</evidence>
<evidence type="ECO:0000256" key="1">
    <source>
        <dbReference type="ARBA" id="ARBA00022729"/>
    </source>
</evidence>
<dbReference type="InterPro" id="IPR034087">
    <property type="entry name" value="C/VIF1"/>
</dbReference>
<dbReference type="PANTHER" id="PTHR35357">
    <property type="entry name" value="OS02G0537100 PROTEIN"/>
    <property type="match status" value="1"/>
</dbReference>
<dbReference type="EMBL" id="BAABME010016272">
    <property type="protein sequence ID" value="GAA0145246.1"/>
    <property type="molecule type" value="Genomic_DNA"/>
</dbReference>
<dbReference type="Gene3D" id="1.20.140.40">
    <property type="entry name" value="Invertase/pectin methylesterase inhibitor family protein"/>
    <property type="match status" value="1"/>
</dbReference>
<comment type="similarity">
    <text evidence="3">Belongs to the PMEI family.</text>
</comment>
<dbReference type="Proteomes" id="UP001454036">
    <property type="component" value="Unassembled WGS sequence"/>
</dbReference>
<protein>
    <recommendedName>
        <fullName evidence="5">Pectinesterase inhibitor domain-containing protein</fullName>
    </recommendedName>
</protein>
<dbReference type="GO" id="GO:0004857">
    <property type="term" value="F:enzyme inhibitor activity"/>
    <property type="evidence" value="ECO:0007669"/>
    <property type="project" value="InterPro"/>
</dbReference>
<dbReference type="SUPFAM" id="SSF101148">
    <property type="entry name" value="Plant invertase/pectin methylesterase inhibitor"/>
    <property type="match status" value="1"/>
</dbReference>
<feature type="domain" description="Pectinesterase inhibitor" evidence="5">
    <location>
        <begin position="20"/>
        <end position="165"/>
    </location>
</feature>
<keyword evidence="2" id="KW-1015">Disulfide bond</keyword>
<evidence type="ECO:0000256" key="3">
    <source>
        <dbReference type="ARBA" id="ARBA00038471"/>
    </source>
</evidence>
<feature type="signal peptide" evidence="4">
    <location>
        <begin position="1"/>
        <end position="22"/>
    </location>
</feature>
<sequence>MKLRIFLLFFSNLLLFLSIINADIIDSTCKNTPNPQLCSSILRKSPQSKIKDTRGLALILSGALKSRVELSLKRIDALKKKSKSAESMRDQLQECGEIYKIVLQVEIPEIFEGLNKGNPKFAEDGVVGVTQGAQECEESFKKGSKNPVSASNKSVTDLAGVTRAIVRMLL</sequence>
<gene>
    <name evidence="6" type="ORF">LIER_36091</name>
</gene>
<reference evidence="6 7" key="1">
    <citation type="submission" date="2024-01" db="EMBL/GenBank/DDBJ databases">
        <title>The complete chloroplast genome sequence of Lithospermum erythrorhizon: insights into the phylogenetic relationship among Boraginaceae species and the maternal lineages of purple gromwells.</title>
        <authorList>
            <person name="Okada T."/>
            <person name="Watanabe K."/>
        </authorList>
    </citation>
    <scope>NUCLEOTIDE SEQUENCE [LARGE SCALE GENOMIC DNA]</scope>
</reference>
<dbReference type="InterPro" id="IPR006501">
    <property type="entry name" value="Pectinesterase_inhib_dom"/>
</dbReference>
<evidence type="ECO:0000259" key="5">
    <source>
        <dbReference type="SMART" id="SM00856"/>
    </source>
</evidence>